<organism evidence="7 8">
    <name type="scientific">Pseudovibrio axinellae</name>
    <dbReference type="NCBI Taxonomy" id="989403"/>
    <lineage>
        <taxon>Bacteria</taxon>
        <taxon>Pseudomonadati</taxon>
        <taxon>Pseudomonadota</taxon>
        <taxon>Alphaproteobacteria</taxon>
        <taxon>Hyphomicrobiales</taxon>
        <taxon>Stappiaceae</taxon>
        <taxon>Pseudovibrio</taxon>
    </lineage>
</organism>
<evidence type="ECO:0000313" key="7">
    <source>
        <dbReference type="EMBL" id="KZL20590.1"/>
    </source>
</evidence>
<dbReference type="Pfam" id="PF02803">
    <property type="entry name" value="Thiolase_C"/>
    <property type="match status" value="1"/>
</dbReference>
<dbReference type="RefSeq" id="WP_068003420.1">
    <property type="nucleotide sequence ID" value="NZ_FOFM01000007.1"/>
</dbReference>
<dbReference type="PIRSF" id="PIRSF000429">
    <property type="entry name" value="Ac-CoA_Ac_transf"/>
    <property type="match status" value="1"/>
</dbReference>
<feature type="domain" description="Thiolase N-terminal" evidence="5">
    <location>
        <begin position="6"/>
        <end position="188"/>
    </location>
</feature>
<dbReference type="InterPro" id="IPR016039">
    <property type="entry name" value="Thiolase-like"/>
</dbReference>
<evidence type="ECO:0000256" key="1">
    <source>
        <dbReference type="ARBA" id="ARBA00010982"/>
    </source>
</evidence>
<comment type="caution">
    <text evidence="7">The sequence shown here is derived from an EMBL/GenBank/DDBJ whole genome shotgun (WGS) entry which is preliminary data.</text>
</comment>
<dbReference type="EMBL" id="LMCB01000006">
    <property type="protein sequence ID" value="KZL20590.1"/>
    <property type="molecule type" value="Genomic_DNA"/>
</dbReference>
<evidence type="ECO:0000259" key="6">
    <source>
        <dbReference type="Pfam" id="PF02803"/>
    </source>
</evidence>
<name>A0A166A3I3_9HYPH</name>
<comment type="similarity">
    <text evidence="1 4">Belongs to the thiolase-like superfamily. Thiolase family.</text>
</comment>
<proteinExistence type="inferred from homology"/>
<dbReference type="CDD" id="cd00751">
    <property type="entry name" value="thiolase"/>
    <property type="match status" value="1"/>
</dbReference>
<keyword evidence="8" id="KW-1185">Reference proteome</keyword>
<dbReference type="GO" id="GO:0003985">
    <property type="term" value="F:acetyl-CoA C-acetyltransferase activity"/>
    <property type="evidence" value="ECO:0007669"/>
    <property type="project" value="UniProtKB-EC"/>
</dbReference>
<dbReference type="Proteomes" id="UP000076577">
    <property type="component" value="Unassembled WGS sequence"/>
</dbReference>
<dbReference type="EC" id="2.3.1.9" evidence="7"/>
<evidence type="ECO:0000256" key="3">
    <source>
        <dbReference type="ARBA" id="ARBA00023315"/>
    </source>
</evidence>
<dbReference type="PANTHER" id="PTHR18919">
    <property type="entry name" value="ACETYL-COA C-ACYLTRANSFERASE"/>
    <property type="match status" value="1"/>
</dbReference>
<evidence type="ECO:0000256" key="4">
    <source>
        <dbReference type="RuleBase" id="RU003557"/>
    </source>
</evidence>
<keyword evidence="3 4" id="KW-0012">Acyltransferase</keyword>
<dbReference type="Pfam" id="PF00108">
    <property type="entry name" value="Thiolase_N"/>
    <property type="match status" value="1"/>
</dbReference>
<dbReference type="PROSITE" id="PS00737">
    <property type="entry name" value="THIOLASE_2"/>
    <property type="match status" value="1"/>
</dbReference>
<dbReference type="OrthoDB" id="7838428at2"/>
<dbReference type="InterPro" id="IPR020617">
    <property type="entry name" value="Thiolase_C"/>
</dbReference>
<keyword evidence="2 4" id="KW-0808">Transferase</keyword>
<accession>A0A166A3I3</accession>
<gene>
    <name evidence="7" type="ORF">PsAD2_01076</name>
</gene>
<dbReference type="STRING" id="989403.SAMN05421798_107301"/>
<reference evidence="7 8" key="1">
    <citation type="journal article" date="2016" name="Front. Microbiol.">
        <title>Comparative Genomic Analysis Reveals a Diverse Repertoire of Genes Involved in Prokaryote-Eukaryote Interactions within the Pseudovibrio Genus.</title>
        <authorList>
            <person name="Romano S."/>
            <person name="Fernandez-Guerra A."/>
            <person name="Reen F.J."/>
            <person name="Glockner F.O."/>
            <person name="Crowley S.P."/>
            <person name="O'Sullivan O."/>
            <person name="Cotter P.D."/>
            <person name="Adams C."/>
            <person name="Dobson A.D."/>
            <person name="O'Gara F."/>
        </authorList>
    </citation>
    <scope>NUCLEOTIDE SEQUENCE [LARGE SCALE GENOMIC DNA]</scope>
    <source>
        <strain evidence="7 8">Ad2</strain>
    </source>
</reference>
<feature type="domain" description="Thiolase C-terminal" evidence="6">
    <location>
        <begin position="256"/>
        <end position="375"/>
    </location>
</feature>
<dbReference type="InterPro" id="IPR020613">
    <property type="entry name" value="Thiolase_CS"/>
</dbReference>
<dbReference type="Gene3D" id="3.40.47.10">
    <property type="match status" value="1"/>
</dbReference>
<dbReference type="SUPFAM" id="SSF53901">
    <property type="entry name" value="Thiolase-like"/>
    <property type="match status" value="1"/>
</dbReference>
<dbReference type="PANTHER" id="PTHR18919:SF107">
    <property type="entry name" value="ACETYL-COA ACETYLTRANSFERASE, CYTOSOLIC"/>
    <property type="match status" value="1"/>
</dbReference>
<evidence type="ECO:0000259" key="5">
    <source>
        <dbReference type="Pfam" id="PF00108"/>
    </source>
</evidence>
<evidence type="ECO:0000256" key="2">
    <source>
        <dbReference type="ARBA" id="ARBA00022679"/>
    </source>
</evidence>
<dbReference type="PATRIC" id="fig|989403.3.peg.1160"/>
<sequence length="377" mass="39075">MSVSAYLVAARRTSVEPRGGVHADRGVHELWAPVATAVLADAGLSLSDVDEVVLGNGLYGGGNPARVAALECGLPLSVTALTLDTQCCSGLDSLVNAAASVGSGQAEVVLCGGLESYSKRPLRAHKGQDGQADFYLRPPFTPWPECDPDMLEAAAHLARTLRISNSQQNAWAIESHQKTLRALGPQEFVLLEGQTNAMDGFARKLSPRLAQRAKLLTGEGEYVQTSATTAVEADAAAALLVVSGEVLDRLNADFAVEIIGCSRKGADPEFPGLAPIASTQQVLAKTKLSAQDFAAVEIMEAFASQAIACADAFEFDPLAINRGGGALARGHPIGASGAILAVRLFHELKQEPNGALGLAMIAAAGGLGTSAVLQRCV</sequence>
<dbReference type="InterPro" id="IPR020616">
    <property type="entry name" value="Thiolase_N"/>
</dbReference>
<protein>
    <submittedName>
        <fullName evidence="7">Putative acetyl-CoA acyltransferase</fullName>
        <ecNumber evidence="7">2.3.1.9</ecNumber>
    </submittedName>
</protein>
<evidence type="ECO:0000313" key="8">
    <source>
        <dbReference type="Proteomes" id="UP000076577"/>
    </source>
</evidence>
<dbReference type="AlphaFoldDB" id="A0A166A3I3"/>
<dbReference type="InterPro" id="IPR002155">
    <property type="entry name" value="Thiolase"/>
</dbReference>